<proteinExistence type="predicted"/>
<protein>
    <submittedName>
        <fullName evidence="2">Uncharacterized protein</fullName>
    </submittedName>
</protein>
<evidence type="ECO:0000313" key="3">
    <source>
        <dbReference type="Proteomes" id="UP001177744"/>
    </source>
</evidence>
<name>A0AA40LRC9_CNENI</name>
<feature type="compositionally biased region" description="Pro residues" evidence="1">
    <location>
        <begin position="37"/>
        <end position="49"/>
    </location>
</feature>
<feature type="region of interest" description="Disordered" evidence="1">
    <location>
        <begin position="34"/>
        <end position="57"/>
    </location>
</feature>
<dbReference type="AlphaFoldDB" id="A0AA40LRC9"/>
<gene>
    <name evidence="2" type="ORF">QTO34_017576</name>
</gene>
<dbReference type="Proteomes" id="UP001177744">
    <property type="component" value="Unassembled WGS sequence"/>
</dbReference>
<reference evidence="2" key="1">
    <citation type="submission" date="2023-06" db="EMBL/GenBank/DDBJ databases">
        <title>Reference genome for the Northern bat (Eptesicus nilssonii), a most northern bat species.</title>
        <authorList>
            <person name="Laine V.N."/>
            <person name="Pulliainen A.T."/>
            <person name="Lilley T.M."/>
        </authorList>
    </citation>
    <scope>NUCLEOTIDE SEQUENCE</scope>
    <source>
        <strain evidence="2">BLF_Eptnil</strain>
        <tissue evidence="2">Kidney</tissue>
    </source>
</reference>
<accession>A0AA40LRC9</accession>
<evidence type="ECO:0000313" key="2">
    <source>
        <dbReference type="EMBL" id="KAK1341173.1"/>
    </source>
</evidence>
<organism evidence="2 3">
    <name type="scientific">Cnephaeus nilssonii</name>
    <name type="common">Northern bat</name>
    <name type="synonym">Eptesicus nilssonii</name>
    <dbReference type="NCBI Taxonomy" id="3371016"/>
    <lineage>
        <taxon>Eukaryota</taxon>
        <taxon>Metazoa</taxon>
        <taxon>Chordata</taxon>
        <taxon>Craniata</taxon>
        <taxon>Vertebrata</taxon>
        <taxon>Euteleostomi</taxon>
        <taxon>Mammalia</taxon>
        <taxon>Eutheria</taxon>
        <taxon>Laurasiatheria</taxon>
        <taxon>Chiroptera</taxon>
        <taxon>Yangochiroptera</taxon>
        <taxon>Vespertilionidae</taxon>
        <taxon>Cnephaeus</taxon>
    </lineage>
</organism>
<dbReference type="EMBL" id="JAULJE010000007">
    <property type="protein sequence ID" value="KAK1341173.1"/>
    <property type="molecule type" value="Genomic_DNA"/>
</dbReference>
<sequence>MQNFIEKYHPDKEAANHATNLFNDNAVFHFRQLPSTQFPPHPMPLPAPPMSSSIGPISNKLTTFHTLEASGSTTPYSLTGPGGILLKHKHMSKS</sequence>
<evidence type="ECO:0000256" key="1">
    <source>
        <dbReference type="SAM" id="MobiDB-lite"/>
    </source>
</evidence>
<keyword evidence="3" id="KW-1185">Reference proteome</keyword>
<comment type="caution">
    <text evidence="2">The sequence shown here is derived from an EMBL/GenBank/DDBJ whole genome shotgun (WGS) entry which is preliminary data.</text>
</comment>